<feature type="region of interest" description="Disordered" evidence="1">
    <location>
        <begin position="212"/>
        <end position="253"/>
    </location>
</feature>
<sequence>MDGIWVQVLVALIAGACGAGVMLAVVCARRVITAPAAASPAAPPVLSPSPLPDKWLHEVQRCEQAVYRAARAVDAVSSTQARHQLQTVVRRMDAELPNIRALSEVGRGLAGSEPRDDAVVRRVQSQLDDAATRFSMITDHVLETVVELVAAPDLSRVHEQVTVLREQFPLLRPMSAVFGPKPGSAPARALARAACEGQLGPVVCRHQSCTSAATPGAATSSPSSGRAVALPRRSSTVAPASVASASAPATSHS</sequence>
<protein>
    <submittedName>
        <fullName evidence="2">Uncharacterized protein</fullName>
    </submittedName>
</protein>
<organism evidence="2 3">
    <name type="scientific">Saccharopolyspora spinosa</name>
    <dbReference type="NCBI Taxonomy" id="60894"/>
    <lineage>
        <taxon>Bacteria</taxon>
        <taxon>Bacillati</taxon>
        <taxon>Actinomycetota</taxon>
        <taxon>Actinomycetes</taxon>
        <taxon>Pseudonocardiales</taxon>
        <taxon>Pseudonocardiaceae</taxon>
        <taxon>Saccharopolyspora</taxon>
    </lineage>
</organism>
<dbReference type="EMBL" id="PJNB01000001">
    <property type="protein sequence ID" value="PKW12984.1"/>
    <property type="molecule type" value="Genomic_DNA"/>
</dbReference>
<proteinExistence type="predicted"/>
<feature type="compositionally biased region" description="Low complexity" evidence="1">
    <location>
        <begin position="234"/>
        <end position="253"/>
    </location>
</feature>
<accession>A0A2N3XQL8</accession>
<dbReference type="Proteomes" id="UP000233786">
    <property type="component" value="Unassembled WGS sequence"/>
</dbReference>
<name>A0A2N3XQL8_SACSN</name>
<reference evidence="2" key="1">
    <citation type="submission" date="2017-12" db="EMBL/GenBank/DDBJ databases">
        <title>Sequencing the genomes of 1000 Actinobacteria strains.</title>
        <authorList>
            <person name="Klenk H.-P."/>
        </authorList>
    </citation>
    <scope>NUCLEOTIDE SEQUENCE [LARGE SCALE GENOMIC DNA]</scope>
    <source>
        <strain evidence="2">DSM 44228</strain>
    </source>
</reference>
<evidence type="ECO:0000313" key="2">
    <source>
        <dbReference type="EMBL" id="PKW12984.1"/>
    </source>
</evidence>
<gene>
    <name evidence="2" type="ORF">A8926_0485</name>
</gene>
<feature type="compositionally biased region" description="Low complexity" evidence="1">
    <location>
        <begin position="212"/>
        <end position="225"/>
    </location>
</feature>
<keyword evidence="3" id="KW-1185">Reference proteome</keyword>
<evidence type="ECO:0000313" key="3">
    <source>
        <dbReference type="Proteomes" id="UP000233786"/>
    </source>
</evidence>
<dbReference type="AlphaFoldDB" id="A0A2N3XQL8"/>
<evidence type="ECO:0000256" key="1">
    <source>
        <dbReference type="SAM" id="MobiDB-lite"/>
    </source>
</evidence>
<comment type="caution">
    <text evidence="2">The sequence shown here is derived from an EMBL/GenBank/DDBJ whole genome shotgun (WGS) entry which is preliminary data.</text>
</comment>